<reference evidence="1" key="1">
    <citation type="submission" date="2021-05" db="EMBL/GenBank/DDBJ databases">
        <authorList>
            <person name="Pietrasiak N."/>
            <person name="Ward R."/>
            <person name="Stajich J.E."/>
            <person name="Kurbessoian T."/>
        </authorList>
    </citation>
    <scope>NUCLEOTIDE SEQUENCE</scope>
    <source>
        <strain evidence="1">HA4357-MV3</strain>
    </source>
</reference>
<comment type="caution">
    <text evidence="1">The sequence shown here is derived from an EMBL/GenBank/DDBJ whole genome shotgun (WGS) entry which is preliminary data.</text>
</comment>
<reference evidence="1" key="2">
    <citation type="journal article" date="2022" name="Microbiol. Resour. Announc.">
        <title>Metagenome Sequencing to Explore Phylogenomics of Terrestrial Cyanobacteria.</title>
        <authorList>
            <person name="Ward R.D."/>
            <person name="Stajich J.E."/>
            <person name="Johansen J.R."/>
            <person name="Huntemann M."/>
            <person name="Clum A."/>
            <person name="Foster B."/>
            <person name="Foster B."/>
            <person name="Roux S."/>
            <person name="Palaniappan K."/>
            <person name="Varghese N."/>
            <person name="Mukherjee S."/>
            <person name="Reddy T.B.K."/>
            <person name="Daum C."/>
            <person name="Copeland A."/>
            <person name="Chen I.A."/>
            <person name="Ivanova N.N."/>
            <person name="Kyrpides N.C."/>
            <person name="Shapiro N."/>
            <person name="Eloe-Fadrosh E.A."/>
            <person name="Pietrasiak N."/>
        </authorList>
    </citation>
    <scope>NUCLEOTIDE SEQUENCE</scope>
    <source>
        <strain evidence="1">HA4357-MV3</strain>
    </source>
</reference>
<accession>A0A9E3HAX2</accession>
<dbReference type="AlphaFoldDB" id="A0A9E3HAX2"/>
<gene>
    <name evidence="1" type="ORF">KME28_20390</name>
</gene>
<dbReference type="Proteomes" id="UP000813215">
    <property type="component" value="Unassembled WGS sequence"/>
</dbReference>
<sequence length="190" mass="21612">MNPQPHDTHPDVAGRFVEGKGVVRTESNEELLLRMRERYHEHPLPAVMPNLMVGSRDARIPEEVLHRYQKEVGKNNTNPYKNIPTTQKIRVDGVVMCALEASQIWEEKQATRKMTNTLLAGHYEAKRIQQENLVEANRTVSTLNTALVNQYANLTEEQLQAVVAAQENAIIKLLMPKLTELVNEIIRGKV</sequence>
<evidence type="ECO:0000313" key="1">
    <source>
        <dbReference type="EMBL" id="MBW4434003.1"/>
    </source>
</evidence>
<protein>
    <submittedName>
        <fullName evidence="1">Uncharacterized protein</fullName>
    </submittedName>
</protein>
<evidence type="ECO:0000313" key="2">
    <source>
        <dbReference type="Proteomes" id="UP000813215"/>
    </source>
</evidence>
<dbReference type="EMBL" id="JAHHHW010000119">
    <property type="protein sequence ID" value="MBW4434003.1"/>
    <property type="molecule type" value="Genomic_DNA"/>
</dbReference>
<proteinExistence type="predicted"/>
<name>A0A9E3HAX2_9NOST</name>
<organism evidence="1 2">
    <name type="scientific">Pelatocladus maniniholoensis HA4357-MV3</name>
    <dbReference type="NCBI Taxonomy" id="1117104"/>
    <lineage>
        <taxon>Bacteria</taxon>
        <taxon>Bacillati</taxon>
        <taxon>Cyanobacteriota</taxon>
        <taxon>Cyanophyceae</taxon>
        <taxon>Nostocales</taxon>
        <taxon>Nostocaceae</taxon>
        <taxon>Pelatocladus</taxon>
    </lineage>
</organism>